<evidence type="ECO:0000313" key="2">
    <source>
        <dbReference type="EMBL" id="AZU03620.1"/>
    </source>
</evidence>
<dbReference type="AlphaFoldDB" id="A0A3T0E8Q6"/>
<feature type="region of interest" description="Disordered" evidence="1">
    <location>
        <begin position="87"/>
        <end position="106"/>
    </location>
</feature>
<reference evidence="2 3" key="1">
    <citation type="submission" date="2016-12" db="EMBL/GenBank/DDBJ databases">
        <title>The genome of dimorphic prosthecate Glycocaulis alkaliphilus 6b-8t, isolated from crude oil dictates its adaptability in petroleum environments.</title>
        <authorList>
            <person name="Wu X.-L."/>
            <person name="Geng S."/>
        </authorList>
    </citation>
    <scope>NUCLEOTIDE SEQUENCE [LARGE SCALE GENOMIC DNA]</scope>
    <source>
        <strain evidence="2 3">6B-8</strain>
    </source>
</reference>
<evidence type="ECO:0000256" key="1">
    <source>
        <dbReference type="SAM" id="MobiDB-lite"/>
    </source>
</evidence>
<proteinExistence type="predicted"/>
<organism evidence="2 3">
    <name type="scientific">Glycocaulis alkaliphilus</name>
    <dbReference type="NCBI Taxonomy" id="1434191"/>
    <lineage>
        <taxon>Bacteria</taxon>
        <taxon>Pseudomonadati</taxon>
        <taxon>Pseudomonadota</taxon>
        <taxon>Alphaproteobacteria</taxon>
        <taxon>Maricaulales</taxon>
        <taxon>Maricaulaceae</taxon>
        <taxon>Glycocaulis</taxon>
    </lineage>
</organism>
<dbReference type="Proteomes" id="UP000286954">
    <property type="component" value="Chromosome"/>
</dbReference>
<gene>
    <name evidence="2" type="ORF">X907_1082</name>
</gene>
<dbReference type="KEGG" id="gak:X907_1082"/>
<name>A0A3T0E8Q6_9PROT</name>
<sequence length="246" mass="26274">MAVIPAVAAAQSGPWQHAREPRDRSLSCEALETEIGEIDVWRASNRDGAHGSGVTASQGVAAAEVAARRTGNRQTSGMMRDAQRLFGGSQQPARPARQGPDPDRVASERRGHLMSLYERNSCAAALGEIDQAGNGPWLAANLPRDPALSCDALEAEIGNIDAFIAAETGMGHHGASVDADQVLDAGQSAARHTRNYETSGILGDARRVLGSGAPARQPQADEGWRTGVAYDRRSHLMNLFERRDCW</sequence>
<keyword evidence="3" id="KW-1185">Reference proteome</keyword>
<protein>
    <submittedName>
        <fullName evidence="2">Uncharacterized protein</fullName>
    </submittedName>
</protein>
<accession>A0A3T0E8Q6</accession>
<dbReference type="EMBL" id="CP018911">
    <property type="protein sequence ID" value="AZU03620.1"/>
    <property type="molecule type" value="Genomic_DNA"/>
</dbReference>
<evidence type="ECO:0000313" key="3">
    <source>
        <dbReference type="Proteomes" id="UP000286954"/>
    </source>
</evidence>
<feature type="region of interest" description="Disordered" evidence="1">
    <location>
        <begin position="1"/>
        <end position="21"/>
    </location>
</feature>